<evidence type="ECO:0000259" key="2">
    <source>
        <dbReference type="Pfam" id="PF00149"/>
    </source>
</evidence>
<dbReference type="InterPro" id="IPR041796">
    <property type="entry name" value="Mre11_N"/>
</dbReference>
<dbReference type="RefSeq" id="WP_367966227.1">
    <property type="nucleotide sequence ID" value="NZ_JBAKFJ010000001.1"/>
</dbReference>
<keyword evidence="1 3" id="KW-0378">Hydrolase</keyword>
<dbReference type="Proteomes" id="UP001556653">
    <property type="component" value="Unassembled WGS sequence"/>
</dbReference>
<gene>
    <name evidence="3" type="ORF">V6X64_01885</name>
</gene>
<dbReference type="EMBL" id="JBAKFJ010000001">
    <property type="protein sequence ID" value="MEX0385747.1"/>
    <property type="molecule type" value="Genomic_DNA"/>
</dbReference>
<keyword evidence="3" id="KW-0540">Nuclease</keyword>
<dbReference type="PANTHER" id="PTHR30337">
    <property type="entry name" value="COMPONENT OF ATP-DEPENDENT DSDNA EXONUCLEASE"/>
    <property type="match status" value="1"/>
</dbReference>
<feature type="domain" description="Calcineurin-like phosphoesterase" evidence="2">
    <location>
        <begin position="4"/>
        <end position="201"/>
    </location>
</feature>
<keyword evidence="3" id="KW-0269">Exonuclease</keyword>
<sequence length="429" mass="46923">MTIKLLAVGDLHLGRRPPRLPENLSARIDDFSPATGWERIIDLAVRERVQAVLLAGDVAESTQDYFEALPRLQAGATRLNDAGIPLLAVSGNHDVDILPRLIDQVPEARLLGAGGEWESVGITGDGNGDAEQVTIWGWSFPAPRVTESPIATLPAPPDRGPHLGLLHCDRDQSQSPYAPVTTEQLRNTGFDGWLLGHIHQPDALHAGQAMGYLGSVVGLDAGEPGPRGPWLVEIRDGRIQRLEQRPLAPLRWERLDVDITGATTGAAVATALSRRLEALGADLTRGADWPDLTALRVRLTGECDLTREAIEAELPDNGRAMGLPGTGQIQWFLEHLRIDTRPTIPLSRLAERDDQPGLLARRLLTLQRAGDDPERRALLEAARQHLQSSMTDSRWRQLPGDDPDPESIAVWLRERGQDALRAMLAQEAD</sequence>
<accession>A0ABV3S7P2</accession>
<evidence type="ECO:0000313" key="4">
    <source>
        <dbReference type="Proteomes" id="UP001556653"/>
    </source>
</evidence>
<dbReference type="SUPFAM" id="SSF56300">
    <property type="entry name" value="Metallo-dependent phosphatases"/>
    <property type="match status" value="1"/>
</dbReference>
<dbReference type="Gene3D" id="3.60.21.10">
    <property type="match status" value="1"/>
</dbReference>
<protein>
    <submittedName>
        <fullName evidence="3">DNA repair exonuclease</fullName>
        <ecNumber evidence="3">3.1.-.-</ecNumber>
    </submittedName>
</protein>
<dbReference type="GO" id="GO:0004527">
    <property type="term" value="F:exonuclease activity"/>
    <property type="evidence" value="ECO:0007669"/>
    <property type="project" value="UniProtKB-KW"/>
</dbReference>
<dbReference type="InterPro" id="IPR050535">
    <property type="entry name" value="DNA_Repair-Maintenance_Comp"/>
</dbReference>
<reference evidence="3 4" key="1">
    <citation type="submission" date="2024-02" db="EMBL/GenBank/DDBJ databases">
        <title>New especies of Spiribacter isolated from saline water.</title>
        <authorList>
            <person name="Leon M.J."/>
            <person name="De La Haba R."/>
            <person name="Sanchez-Porro C."/>
            <person name="Ventosa A."/>
        </authorList>
    </citation>
    <scope>NUCLEOTIDE SEQUENCE [LARGE SCALE GENOMIC DNA]</scope>
    <source>
        <strain evidence="4">ag22IC4-227</strain>
    </source>
</reference>
<proteinExistence type="predicted"/>
<evidence type="ECO:0000313" key="3">
    <source>
        <dbReference type="EMBL" id="MEX0385747.1"/>
    </source>
</evidence>
<keyword evidence="4" id="KW-1185">Reference proteome</keyword>
<evidence type="ECO:0000256" key="1">
    <source>
        <dbReference type="ARBA" id="ARBA00022801"/>
    </source>
</evidence>
<dbReference type="InterPro" id="IPR029052">
    <property type="entry name" value="Metallo-depent_PP-like"/>
</dbReference>
<dbReference type="CDD" id="cd00840">
    <property type="entry name" value="MPP_Mre11_N"/>
    <property type="match status" value="1"/>
</dbReference>
<dbReference type="InterPro" id="IPR004843">
    <property type="entry name" value="Calcineurin-like_PHP"/>
</dbReference>
<dbReference type="Pfam" id="PF00149">
    <property type="entry name" value="Metallophos"/>
    <property type="match status" value="1"/>
</dbReference>
<name>A0ABV3S7P2_9GAMM</name>
<comment type="caution">
    <text evidence="3">The sequence shown here is derived from an EMBL/GenBank/DDBJ whole genome shotgun (WGS) entry which is preliminary data.</text>
</comment>
<organism evidence="3 4">
    <name type="scientific">Spiribacter onubensis</name>
    <dbReference type="NCBI Taxonomy" id="3122420"/>
    <lineage>
        <taxon>Bacteria</taxon>
        <taxon>Pseudomonadati</taxon>
        <taxon>Pseudomonadota</taxon>
        <taxon>Gammaproteobacteria</taxon>
        <taxon>Chromatiales</taxon>
        <taxon>Ectothiorhodospiraceae</taxon>
        <taxon>Spiribacter</taxon>
    </lineage>
</organism>
<dbReference type="EC" id="3.1.-.-" evidence="3"/>